<name>A0A023FBR8_AMBCJ</name>
<keyword evidence="1" id="KW-0472">Membrane</keyword>
<feature type="transmembrane region" description="Helical" evidence="1">
    <location>
        <begin position="7"/>
        <end position="31"/>
    </location>
</feature>
<dbReference type="AlphaFoldDB" id="A0A023FBR8"/>
<sequence>MRIHLPLTSFLPIVLPFMSLVVVICCIDIYCTELACVWLKVKIVACCWGCGNKFFSTSRIRMLRKMALNIELNIEFCSVRKKSLRNRQMLLPSFFFFIIVYGFLQLK</sequence>
<keyword evidence="1" id="KW-1133">Transmembrane helix</keyword>
<reference evidence="2" key="1">
    <citation type="submission" date="2014-03" db="EMBL/GenBank/DDBJ databases">
        <title>The sialotranscriptome of Amblyomma triste, Amblyomma parvum and Amblyomma cajennense ticks, uncovered by 454-based RNA-seq.</title>
        <authorList>
            <person name="Garcia G.R."/>
            <person name="Gardinassi L.G."/>
            <person name="Ribeiro J.M."/>
            <person name="Anatriello E."/>
            <person name="Ferreira B.R."/>
            <person name="Moreira H.N."/>
            <person name="Mafra C."/>
            <person name="Olegario M.M."/>
            <person name="Szabo P.J."/>
            <person name="Miranda-Santos I.K."/>
            <person name="Maruyama S.R."/>
        </authorList>
    </citation>
    <scope>NUCLEOTIDE SEQUENCE</scope>
    <source>
        <strain evidence="2">Uberlandia</strain>
        <tissue evidence="2">Salivary glands</tissue>
    </source>
</reference>
<proteinExistence type="evidence at transcript level"/>
<evidence type="ECO:0000313" key="2">
    <source>
        <dbReference type="EMBL" id="JAC18936.1"/>
    </source>
</evidence>
<evidence type="ECO:0000256" key="1">
    <source>
        <dbReference type="SAM" id="Phobius"/>
    </source>
</evidence>
<feature type="transmembrane region" description="Helical" evidence="1">
    <location>
        <begin position="89"/>
        <end position="106"/>
    </location>
</feature>
<keyword evidence="1" id="KW-0812">Transmembrane</keyword>
<dbReference type="EMBL" id="GBBK01005546">
    <property type="protein sequence ID" value="JAC18936.1"/>
    <property type="molecule type" value="mRNA"/>
</dbReference>
<protein>
    <submittedName>
        <fullName evidence="2">Uncharacterized protein</fullName>
    </submittedName>
</protein>
<organism evidence="2">
    <name type="scientific">Amblyomma cajennense</name>
    <name type="common">Cayenne tick</name>
    <name type="synonym">Acarus cajennensis</name>
    <dbReference type="NCBI Taxonomy" id="34607"/>
    <lineage>
        <taxon>Eukaryota</taxon>
        <taxon>Metazoa</taxon>
        <taxon>Ecdysozoa</taxon>
        <taxon>Arthropoda</taxon>
        <taxon>Chelicerata</taxon>
        <taxon>Arachnida</taxon>
        <taxon>Acari</taxon>
        <taxon>Parasitiformes</taxon>
        <taxon>Ixodida</taxon>
        <taxon>Ixodoidea</taxon>
        <taxon>Ixodidae</taxon>
        <taxon>Amblyomminae</taxon>
        <taxon>Amblyomma</taxon>
    </lineage>
</organism>
<accession>A0A023FBR8</accession>